<protein>
    <submittedName>
        <fullName evidence="2">Uncharacterized protein</fullName>
    </submittedName>
</protein>
<dbReference type="RefSeq" id="WP_115031443.1">
    <property type="nucleotide sequence ID" value="NZ_UFYA01000001.1"/>
</dbReference>
<dbReference type="Proteomes" id="UP000254118">
    <property type="component" value="Unassembled WGS sequence"/>
</dbReference>
<evidence type="ECO:0000313" key="3">
    <source>
        <dbReference type="Proteomes" id="UP000254118"/>
    </source>
</evidence>
<keyword evidence="1" id="KW-0472">Membrane</keyword>
<name>A0AA46H137_9MICO</name>
<proteinExistence type="predicted"/>
<organism evidence="2 3">
    <name type="scientific">Dermatophilus congolensis</name>
    <dbReference type="NCBI Taxonomy" id="1863"/>
    <lineage>
        <taxon>Bacteria</taxon>
        <taxon>Bacillati</taxon>
        <taxon>Actinomycetota</taxon>
        <taxon>Actinomycetes</taxon>
        <taxon>Micrococcales</taxon>
        <taxon>Dermatophilaceae</taxon>
        <taxon>Dermatophilus</taxon>
    </lineage>
</organism>
<keyword evidence="1" id="KW-0812">Transmembrane</keyword>
<dbReference type="AlphaFoldDB" id="A0AA46H137"/>
<dbReference type="EMBL" id="UFYA01000001">
    <property type="protein sequence ID" value="STD12873.1"/>
    <property type="molecule type" value="Genomic_DNA"/>
</dbReference>
<sequence>MTPKDLKKKYEYFSFIISGLCIMISSKYMIQTQEGEIIHLIGYAAIILGAASFTAGAFLTYKLHRNKTNQQHL</sequence>
<comment type="caution">
    <text evidence="2">The sequence shown here is derived from an EMBL/GenBank/DDBJ whole genome shotgun (WGS) entry which is preliminary data.</text>
</comment>
<gene>
    <name evidence="2" type="ORF">NCTC7915_01856</name>
</gene>
<evidence type="ECO:0000256" key="1">
    <source>
        <dbReference type="SAM" id="Phobius"/>
    </source>
</evidence>
<evidence type="ECO:0000313" key="2">
    <source>
        <dbReference type="EMBL" id="STD12873.1"/>
    </source>
</evidence>
<reference evidence="2 3" key="1">
    <citation type="submission" date="2018-06" db="EMBL/GenBank/DDBJ databases">
        <authorList>
            <consortium name="Pathogen Informatics"/>
            <person name="Doyle S."/>
        </authorList>
    </citation>
    <scope>NUCLEOTIDE SEQUENCE [LARGE SCALE GENOMIC DNA]</scope>
    <source>
        <strain evidence="2 3">NCTC7915</strain>
    </source>
</reference>
<feature type="transmembrane region" description="Helical" evidence="1">
    <location>
        <begin position="37"/>
        <end position="61"/>
    </location>
</feature>
<feature type="transmembrane region" description="Helical" evidence="1">
    <location>
        <begin position="12"/>
        <end position="31"/>
    </location>
</feature>
<keyword evidence="1" id="KW-1133">Transmembrane helix</keyword>
<accession>A0AA46H137</accession>